<evidence type="ECO:0000256" key="4">
    <source>
        <dbReference type="ARBA" id="ARBA00022475"/>
    </source>
</evidence>
<evidence type="ECO:0000256" key="2">
    <source>
        <dbReference type="ARBA" id="ARBA00005417"/>
    </source>
</evidence>
<dbReference type="GO" id="GO:0005524">
    <property type="term" value="F:ATP binding"/>
    <property type="evidence" value="ECO:0007669"/>
    <property type="project" value="UniProtKB-KW"/>
</dbReference>
<feature type="domain" description="ABC transporter" evidence="8">
    <location>
        <begin position="290"/>
        <end position="540"/>
    </location>
</feature>
<dbReference type="GO" id="GO:0016887">
    <property type="term" value="F:ATP hydrolysis activity"/>
    <property type="evidence" value="ECO:0007669"/>
    <property type="project" value="InterPro"/>
</dbReference>
<dbReference type="InterPro" id="IPR050388">
    <property type="entry name" value="ABC_Ni/Peptide_Import"/>
</dbReference>
<dbReference type="RefSeq" id="WP_111070021.1">
    <property type="nucleotide sequence ID" value="NZ_CP029833.1"/>
</dbReference>
<keyword evidence="10" id="KW-1185">Reference proteome</keyword>
<evidence type="ECO:0000256" key="5">
    <source>
        <dbReference type="ARBA" id="ARBA00022741"/>
    </source>
</evidence>
<dbReference type="GO" id="GO:0015833">
    <property type="term" value="P:peptide transport"/>
    <property type="evidence" value="ECO:0007669"/>
    <property type="project" value="InterPro"/>
</dbReference>
<keyword evidence="6 9" id="KW-0067">ATP-binding</keyword>
<proteinExistence type="inferred from homology"/>
<geneLocation type="plasmid" evidence="9 10">
    <name>unnamed3</name>
</geneLocation>
<dbReference type="InterPro" id="IPR027417">
    <property type="entry name" value="P-loop_NTPase"/>
</dbReference>
<feature type="domain" description="ABC transporter" evidence="8">
    <location>
        <begin position="2"/>
        <end position="256"/>
    </location>
</feature>
<organism evidence="9 10">
    <name type="scientific">Azospirillum ramasamyi</name>
    <dbReference type="NCBI Taxonomy" id="682998"/>
    <lineage>
        <taxon>Bacteria</taxon>
        <taxon>Pseudomonadati</taxon>
        <taxon>Pseudomonadota</taxon>
        <taxon>Alphaproteobacteria</taxon>
        <taxon>Rhodospirillales</taxon>
        <taxon>Azospirillaceae</taxon>
        <taxon>Azospirillum</taxon>
    </lineage>
</organism>
<evidence type="ECO:0000256" key="7">
    <source>
        <dbReference type="ARBA" id="ARBA00023136"/>
    </source>
</evidence>
<dbReference type="PANTHER" id="PTHR43297">
    <property type="entry name" value="OLIGOPEPTIDE TRANSPORT ATP-BINDING PROTEIN APPD"/>
    <property type="match status" value="1"/>
</dbReference>
<dbReference type="OrthoDB" id="9802264at2"/>
<dbReference type="InterPro" id="IPR013563">
    <property type="entry name" value="Oligopep_ABC_C"/>
</dbReference>
<dbReference type="Gene3D" id="3.40.50.300">
    <property type="entry name" value="P-loop containing nucleotide triphosphate hydrolases"/>
    <property type="match status" value="2"/>
</dbReference>
<dbReference type="InterPro" id="IPR003439">
    <property type="entry name" value="ABC_transporter-like_ATP-bd"/>
</dbReference>
<dbReference type="InterPro" id="IPR003593">
    <property type="entry name" value="AAA+_ATPase"/>
</dbReference>
<dbReference type="NCBIfam" id="NF008453">
    <property type="entry name" value="PRK11308.1"/>
    <property type="match status" value="2"/>
</dbReference>
<evidence type="ECO:0000256" key="6">
    <source>
        <dbReference type="ARBA" id="ARBA00022840"/>
    </source>
</evidence>
<dbReference type="GO" id="GO:0005886">
    <property type="term" value="C:plasma membrane"/>
    <property type="evidence" value="ECO:0007669"/>
    <property type="project" value="UniProtKB-SubCell"/>
</dbReference>
<dbReference type="Proteomes" id="UP000249605">
    <property type="component" value="Plasmid unnamed3"/>
</dbReference>
<reference evidence="9 10" key="1">
    <citation type="submission" date="2018-06" db="EMBL/GenBank/DDBJ databases">
        <title>Complete genome sequencing of Azospirillum sp. M2T2B2.</title>
        <authorList>
            <person name="Heo J."/>
            <person name="Kim S.-J."/>
            <person name="Kwon S.-W."/>
            <person name="Anandham R."/>
        </authorList>
    </citation>
    <scope>NUCLEOTIDE SEQUENCE [LARGE SCALE GENOMIC DNA]</scope>
    <source>
        <strain evidence="9 10">M2T2B2</strain>
        <plasmid evidence="9 10">unnamed3</plasmid>
    </source>
</reference>
<protein>
    <submittedName>
        <fullName evidence="9">ABC transporter ATP-binding protein</fullName>
    </submittedName>
</protein>
<keyword evidence="9" id="KW-0614">Plasmid</keyword>
<keyword evidence="5" id="KW-0547">Nucleotide-binding</keyword>
<name>A0A2U9SF40_9PROT</name>
<dbReference type="AlphaFoldDB" id="A0A2U9SF40"/>
<dbReference type="CDD" id="cd03257">
    <property type="entry name" value="ABC_NikE_OppD_transporters"/>
    <property type="match status" value="2"/>
</dbReference>
<dbReference type="KEGG" id="azm:DM194_23745"/>
<accession>A0A2U9SF40</accession>
<dbReference type="InterPro" id="IPR017871">
    <property type="entry name" value="ABC_transporter-like_CS"/>
</dbReference>
<evidence type="ECO:0000256" key="3">
    <source>
        <dbReference type="ARBA" id="ARBA00022448"/>
    </source>
</evidence>
<comment type="similarity">
    <text evidence="2">Belongs to the ABC transporter superfamily.</text>
</comment>
<sequence length="600" mass="63909">MLKVESLTIRFRNAPVDRPVVDGVGFSIGAGQSVALVGESGSGKTLTCRSILDILPRGAKVAGGSILFGRGAEAVDLLRLPRSGLRDIRGSRISMIFQEPMSALSPLHSIGDQTMEVLRLHGNCNRRSARDKCLAMFERVGFPDPLRAFRSYPFQLSGGLRQRAMIAMAMVARPQLLIADEPTTALDVTLQAQVLALIKELQAETGMAVLLVTHDLGVVANMADAVVVMRAGRVMESGCCADVLGRPLHGYTRKLMAAAPCIPGMARALPAAAGDAAEDSAAESAGDAILEFHGVAKTYERGPTRVRALDGIDLSVRRGETLAIVGESGSGKTTLARLAMLAERPDPGGRLLFRPSAGQPPLDLLSAAGPELTAYRRRAQLVFQDPYASLSPRMSVGEIIAEPLVIHGVCDRGERWERVRALMAQVGLDPAWACRYPHAFSGGQRQRIGIARALALDPQLLICDEPTSALDVSVQAQVLDLLEAIKRRLGLSLMFISHDLAVVARLADRVAVMRAGRVMEQAPPAVLFSAPLHPYTRALIAASPEPDVGRPIDVATVALGAGAPDLWPAPFRPTPDGAPPPLVETAPGHFVRGRLARRAA</sequence>
<dbReference type="PROSITE" id="PS00211">
    <property type="entry name" value="ABC_TRANSPORTER_1"/>
    <property type="match status" value="1"/>
</dbReference>
<dbReference type="SMART" id="SM00382">
    <property type="entry name" value="AAA"/>
    <property type="match status" value="2"/>
</dbReference>
<dbReference type="Pfam" id="PF08352">
    <property type="entry name" value="oligo_HPY"/>
    <property type="match status" value="2"/>
</dbReference>
<dbReference type="EMBL" id="CP029833">
    <property type="protein sequence ID" value="AWU97296.1"/>
    <property type="molecule type" value="Genomic_DNA"/>
</dbReference>
<dbReference type="Pfam" id="PF00005">
    <property type="entry name" value="ABC_tran"/>
    <property type="match status" value="2"/>
</dbReference>
<gene>
    <name evidence="9" type="ORF">DM194_23745</name>
</gene>
<keyword evidence="3" id="KW-0813">Transport</keyword>
<comment type="subcellular location">
    <subcellularLocation>
        <location evidence="1">Cell inner membrane</location>
        <topology evidence="1">Peripheral membrane protein</topology>
    </subcellularLocation>
</comment>
<keyword evidence="7" id="KW-0472">Membrane</keyword>
<evidence type="ECO:0000313" key="10">
    <source>
        <dbReference type="Proteomes" id="UP000249605"/>
    </source>
</evidence>
<evidence type="ECO:0000256" key="1">
    <source>
        <dbReference type="ARBA" id="ARBA00004417"/>
    </source>
</evidence>
<evidence type="ECO:0000259" key="8">
    <source>
        <dbReference type="PROSITE" id="PS50893"/>
    </source>
</evidence>
<evidence type="ECO:0000313" key="9">
    <source>
        <dbReference type="EMBL" id="AWU97296.1"/>
    </source>
</evidence>
<dbReference type="PROSITE" id="PS50893">
    <property type="entry name" value="ABC_TRANSPORTER_2"/>
    <property type="match status" value="2"/>
</dbReference>
<keyword evidence="4" id="KW-1003">Cell membrane</keyword>
<dbReference type="SUPFAM" id="SSF52540">
    <property type="entry name" value="P-loop containing nucleoside triphosphate hydrolases"/>
    <property type="match status" value="2"/>
</dbReference>
<dbReference type="PANTHER" id="PTHR43297:SF2">
    <property type="entry name" value="DIPEPTIDE TRANSPORT ATP-BINDING PROTEIN DPPD"/>
    <property type="match status" value="1"/>
</dbReference>